<proteinExistence type="predicted"/>
<keyword evidence="2" id="KW-1185">Reference proteome</keyword>
<dbReference type="Gene3D" id="3.30.460.10">
    <property type="entry name" value="Beta Polymerase, domain 2"/>
    <property type="match status" value="1"/>
</dbReference>
<name>A0A976SVC2_9CAUD</name>
<dbReference type="EMBL" id="OP079918">
    <property type="protein sequence ID" value="UVD41764.1"/>
    <property type="molecule type" value="Genomic_DNA"/>
</dbReference>
<gene>
    <name evidence="1" type="ORF">KPN7_30</name>
</gene>
<protein>
    <recommendedName>
        <fullName evidence="3">Nucleotidyltransferase</fullName>
    </recommendedName>
</protein>
<dbReference type="InterPro" id="IPR043519">
    <property type="entry name" value="NT_sf"/>
</dbReference>
<reference evidence="1" key="1">
    <citation type="submission" date="2022-07" db="EMBL/GenBank/DDBJ databases">
        <title>Isolation and characterisation of Klebsiella pneumoniae phages.</title>
        <authorList>
            <person name="Kabwe M."/>
            <person name="Ku H."/>
            <person name="Tucci J."/>
        </authorList>
    </citation>
    <scope>NUCLEOTIDE SEQUENCE</scope>
</reference>
<evidence type="ECO:0000313" key="1">
    <source>
        <dbReference type="EMBL" id="UVD41764.1"/>
    </source>
</evidence>
<sequence>MSIKQLKGIHHLVKAITEENFFIAGGAVVDSLYGKEPKDYDLVLPAYDMNEVEAFHFLESLSERFSRLGYKTKVYQSYGLNLGESVDPRSFQANFIGCMKVIMHNCQLDLLLSKHHHIQEHVMYHDCNMNMVWFNGDRICWEHGGNEPKVSELVFMDNIPEDRKERMRNKWATFQAM</sequence>
<dbReference type="Proteomes" id="UP001059123">
    <property type="component" value="Segment"/>
</dbReference>
<accession>A0A976SVC2</accession>
<evidence type="ECO:0000313" key="2">
    <source>
        <dbReference type="Proteomes" id="UP001059123"/>
    </source>
</evidence>
<evidence type="ECO:0008006" key="3">
    <source>
        <dbReference type="Google" id="ProtNLM"/>
    </source>
</evidence>
<organism evidence="1 2">
    <name type="scientific">Klebsiella phage KPN7</name>
    <dbReference type="NCBI Taxonomy" id="2972462"/>
    <lineage>
        <taxon>Viruses</taxon>
        <taxon>Duplodnaviria</taxon>
        <taxon>Heunggongvirae</taxon>
        <taxon>Uroviricota</taxon>
        <taxon>Caudoviricetes</taxon>
        <taxon>Autographivirales</taxon>
        <taxon>Autosignataviridae</taxon>
        <taxon>Molineuxvirinae</taxon>
        <taxon>Gansuvirus</taxon>
        <taxon>Gansuvirus KPN7</taxon>
    </lineage>
</organism>